<dbReference type="PANTHER" id="PTHR24418">
    <property type="entry name" value="TYROSINE-PROTEIN KINASE"/>
    <property type="match status" value="1"/>
</dbReference>
<dbReference type="Gene3D" id="3.30.505.10">
    <property type="entry name" value="SH2 domain"/>
    <property type="match status" value="1"/>
</dbReference>
<evidence type="ECO:0000256" key="9">
    <source>
        <dbReference type="SAM" id="MobiDB-lite"/>
    </source>
</evidence>
<evidence type="ECO:0000256" key="1">
    <source>
        <dbReference type="ARBA" id="ARBA00022679"/>
    </source>
</evidence>
<dbReference type="InterPro" id="IPR035849">
    <property type="entry name" value="Fes/Fps/Fer_SH2"/>
</dbReference>
<keyword evidence="13" id="KW-1185">Reference proteome</keyword>
<dbReference type="CDD" id="cd10361">
    <property type="entry name" value="SH2_Fps_family"/>
    <property type="match status" value="1"/>
</dbReference>
<dbReference type="InterPro" id="IPR036860">
    <property type="entry name" value="SH2_dom_sf"/>
</dbReference>
<dbReference type="CDD" id="cd00192">
    <property type="entry name" value="PTKc"/>
    <property type="match status" value="1"/>
</dbReference>
<dbReference type="Gene3D" id="3.30.200.20">
    <property type="entry name" value="Phosphorylase Kinase, domain 1"/>
    <property type="match status" value="1"/>
</dbReference>
<evidence type="ECO:0000313" key="12">
    <source>
        <dbReference type="EMBL" id="EFP12659.1"/>
    </source>
</evidence>
<accession>E3LW48</accession>
<dbReference type="EMBL" id="DS268416">
    <property type="protein sequence ID" value="EFP12659.1"/>
    <property type="molecule type" value="Genomic_DNA"/>
</dbReference>
<evidence type="ECO:0000313" key="13">
    <source>
        <dbReference type="Proteomes" id="UP000008281"/>
    </source>
</evidence>
<dbReference type="GO" id="GO:0005524">
    <property type="term" value="F:ATP binding"/>
    <property type="evidence" value="ECO:0007669"/>
    <property type="project" value="UniProtKB-UniRule"/>
</dbReference>
<keyword evidence="4 7" id="KW-0067">ATP-binding</keyword>
<dbReference type="InParanoid" id="E3LW48"/>
<dbReference type="STRING" id="31234.E3LW48"/>
<dbReference type="InterPro" id="IPR050198">
    <property type="entry name" value="Non-receptor_tyrosine_kinases"/>
</dbReference>
<dbReference type="FunFam" id="3.30.505.10:FF:000051">
    <property type="entry name" value="Tyrosine-protein kinase"/>
    <property type="match status" value="1"/>
</dbReference>
<proteinExistence type="inferred from homology"/>
<dbReference type="SMART" id="SM00252">
    <property type="entry name" value="SH2"/>
    <property type="match status" value="1"/>
</dbReference>
<sequence length="568" mass="63891">MIQTRTHEQTLSKEPWYHGLLPREDMKVLLTQRGDFLVRFTDPKIGESRKFVLSVYVGIADDIRHYVIREMENKFAVDVKWFATIPDLLNYHHRTKEPVASGCAESVLIRPIGREPWEKQHSDVTLLKKLGEGAFGEVQLGEIRIGNTVKKAAIKLAKLESLTKEQIKEIMHEARLMRKFKHPNVVTFYGVAAGQEPLMVIMELVNSFTFHSDLFRFIIFQAENGALDSYLKKNTGSLSMSKKNDMVFQAALGLEYLHSLQIIHRDIASRNCLYGGGQVKISDFGMSREGTSYRLNPYKKVPIRWLAPEVPRTGFYTPKTDVFAYGIMCWEVYHDGTEPYPGMKVAEVLPRVQEGYRMPFEAGVAPAVVKYITERICSATEFDRVTMSEIVRELPNIDGFEQAPGSNSYFELPNKIKKEDLTPSKQSPLVNILPRVSQPVSAPFAATNQVVNVLQAPPTYLDRAPDKPEKTMQQKKSVSITTTTEEGNKKSKTPIRTRITNFQNFRGTPSNNKSQSVSIAANTQANAKAKKKNKQSSSSSVDAPTSSGFSVLSIFQKKKPSGDKSEGL</sequence>
<dbReference type="PROSITE" id="PS00107">
    <property type="entry name" value="PROTEIN_KINASE_ATP"/>
    <property type="match status" value="1"/>
</dbReference>
<evidence type="ECO:0000256" key="3">
    <source>
        <dbReference type="ARBA" id="ARBA00022777"/>
    </source>
</evidence>
<feature type="region of interest" description="Disordered" evidence="9">
    <location>
        <begin position="461"/>
        <end position="568"/>
    </location>
</feature>
<dbReference type="Proteomes" id="UP000008281">
    <property type="component" value="Unassembled WGS sequence"/>
</dbReference>
<dbReference type="InterPro" id="IPR011009">
    <property type="entry name" value="Kinase-like_dom_sf"/>
</dbReference>
<feature type="binding site" evidence="7">
    <location>
        <position position="155"/>
    </location>
    <ligand>
        <name>ATP</name>
        <dbReference type="ChEBI" id="CHEBI:30616"/>
    </ligand>
</feature>
<gene>
    <name evidence="12" type="ORF">CRE_29630</name>
</gene>
<evidence type="ECO:0000256" key="7">
    <source>
        <dbReference type="PROSITE-ProRule" id="PRU10141"/>
    </source>
</evidence>
<evidence type="ECO:0000256" key="5">
    <source>
        <dbReference type="ARBA" id="ARBA00023137"/>
    </source>
</evidence>
<feature type="compositionally biased region" description="Polar residues" evidence="9">
    <location>
        <begin position="498"/>
        <end position="519"/>
    </location>
</feature>
<feature type="domain" description="Protein kinase" evidence="11">
    <location>
        <begin position="124"/>
        <end position="397"/>
    </location>
</feature>
<dbReference type="EC" id="2.7.10.2" evidence="8"/>
<dbReference type="InterPro" id="IPR020635">
    <property type="entry name" value="Tyr_kinase_cat_dom"/>
</dbReference>
<evidence type="ECO:0000259" key="11">
    <source>
        <dbReference type="PROSITE" id="PS50011"/>
    </source>
</evidence>
<name>E3LW48_CAERE</name>
<dbReference type="GO" id="GO:0004715">
    <property type="term" value="F:non-membrane spanning protein tyrosine kinase activity"/>
    <property type="evidence" value="ECO:0007669"/>
    <property type="project" value="UniProtKB-EC"/>
</dbReference>
<dbReference type="Gene3D" id="1.10.510.10">
    <property type="entry name" value="Transferase(Phosphotransferase) domain 1"/>
    <property type="match status" value="1"/>
</dbReference>
<dbReference type="PROSITE" id="PS50011">
    <property type="entry name" value="PROTEIN_KINASE_DOM"/>
    <property type="match status" value="1"/>
</dbReference>
<dbReference type="Pfam" id="PF07714">
    <property type="entry name" value="PK_Tyr_Ser-Thr"/>
    <property type="match status" value="1"/>
</dbReference>
<dbReference type="SUPFAM" id="SSF55550">
    <property type="entry name" value="SH2 domain"/>
    <property type="match status" value="1"/>
</dbReference>
<dbReference type="Pfam" id="PF00017">
    <property type="entry name" value="SH2"/>
    <property type="match status" value="1"/>
</dbReference>
<evidence type="ECO:0000256" key="6">
    <source>
        <dbReference type="PROSITE-ProRule" id="PRU00191"/>
    </source>
</evidence>
<feature type="compositionally biased region" description="Polar residues" evidence="9">
    <location>
        <begin position="474"/>
        <end position="485"/>
    </location>
</feature>
<organism evidence="13">
    <name type="scientific">Caenorhabditis remanei</name>
    <name type="common">Caenorhabditis vulgaris</name>
    <dbReference type="NCBI Taxonomy" id="31234"/>
    <lineage>
        <taxon>Eukaryota</taxon>
        <taxon>Metazoa</taxon>
        <taxon>Ecdysozoa</taxon>
        <taxon>Nematoda</taxon>
        <taxon>Chromadorea</taxon>
        <taxon>Rhabditida</taxon>
        <taxon>Rhabditina</taxon>
        <taxon>Rhabditomorpha</taxon>
        <taxon>Rhabditoidea</taxon>
        <taxon>Rhabditidae</taxon>
        <taxon>Peloderinae</taxon>
        <taxon>Caenorhabditis</taxon>
    </lineage>
</organism>
<keyword evidence="3 8" id="KW-0418">Kinase</keyword>
<dbReference type="SUPFAM" id="SSF56112">
    <property type="entry name" value="Protein kinase-like (PK-like)"/>
    <property type="match status" value="1"/>
</dbReference>
<dbReference type="SMART" id="SM00219">
    <property type="entry name" value="TyrKc"/>
    <property type="match status" value="1"/>
</dbReference>
<dbReference type="InterPro" id="IPR000719">
    <property type="entry name" value="Prot_kinase_dom"/>
</dbReference>
<reference evidence="12" key="1">
    <citation type="submission" date="2007-07" db="EMBL/GenBank/DDBJ databases">
        <title>PCAP assembly of the Caenorhabditis remanei genome.</title>
        <authorList>
            <consortium name="The Caenorhabditis remanei Sequencing Consortium"/>
            <person name="Wilson R.K."/>
        </authorList>
    </citation>
    <scope>NUCLEOTIDE SEQUENCE [LARGE SCALE GENOMIC DNA]</scope>
    <source>
        <strain evidence="12">PB4641</strain>
    </source>
</reference>
<dbReference type="InterPro" id="IPR000980">
    <property type="entry name" value="SH2"/>
</dbReference>
<comment type="catalytic activity">
    <reaction evidence="8">
        <text>L-tyrosyl-[protein] + ATP = O-phospho-L-tyrosyl-[protein] + ADP + H(+)</text>
        <dbReference type="Rhea" id="RHEA:10596"/>
        <dbReference type="Rhea" id="RHEA-COMP:10136"/>
        <dbReference type="Rhea" id="RHEA-COMP:20101"/>
        <dbReference type="ChEBI" id="CHEBI:15378"/>
        <dbReference type="ChEBI" id="CHEBI:30616"/>
        <dbReference type="ChEBI" id="CHEBI:46858"/>
        <dbReference type="ChEBI" id="CHEBI:61978"/>
        <dbReference type="ChEBI" id="CHEBI:456216"/>
        <dbReference type="EC" id="2.7.10.2"/>
    </reaction>
</comment>
<feature type="compositionally biased region" description="Low complexity" evidence="9">
    <location>
        <begin position="535"/>
        <end position="547"/>
    </location>
</feature>
<evidence type="ECO:0000256" key="8">
    <source>
        <dbReference type="RuleBase" id="RU362096"/>
    </source>
</evidence>
<evidence type="ECO:0000256" key="4">
    <source>
        <dbReference type="ARBA" id="ARBA00022840"/>
    </source>
</evidence>
<keyword evidence="6" id="KW-0727">SH2 domain</keyword>
<feature type="domain" description="SH2" evidence="10">
    <location>
        <begin position="16"/>
        <end position="112"/>
    </location>
</feature>
<keyword evidence="1 8" id="KW-0808">Transferase</keyword>
<protein>
    <recommendedName>
        <fullName evidence="8">Tyrosine-protein kinase</fullName>
        <ecNumber evidence="8">2.7.10.2</ecNumber>
    </recommendedName>
</protein>
<evidence type="ECO:0000256" key="2">
    <source>
        <dbReference type="ARBA" id="ARBA00022741"/>
    </source>
</evidence>
<feature type="compositionally biased region" description="Basic and acidic residues" evidence="9">
    <location>
        <begin position="463"/>
        <end position="472"/>
    </location>
</feature>
<dbReference type="FunCoup" id="E3LW48">
    <property type="interactions" value="10"/>
</dbReference>
<dbReference type="InterPro" id="IPR017441">
    <property type="entry name" value="Protein_kinase_ATP_BS"/>
</dbReference>
<dbReference type="OMA" id="QWAISKN"/>
<dbReference type="InterPro" id="IPR001245">
    <property type="entry name" value="Ser-Thr/Tyr_kinase_cat_dom"/>
</dbReference>
<dbReference type="OrthoDB" id="3256376at2759"/>
<dbReference type="PRINTS" id="PR00401">
    <property type="entry name" value="SH2DOMAIN"/>
</dbReference>
<keyword evidence="2 7" id="KW-0547">Nucleotide-binding</keyword>
<dbReference type="HOGENOM" id="CLU_000288_7_2_1"/>
<dbReference type="eggNOG" id="KOG0194">
    <property type="taxonomic scope" value="Eukaryota"/>
</dbReference>
<keyword evidence="5 8" id="KW-0829">Tyrosine-protein kinase</keyword>
<comment type="similarity">
    <text evidence="8">Belongs to the protein kinase superfamily. Tyr protein kinase family.</text>
</comment>
<dbReference type="AlphaFoldDB" id="E3LW48"/>
<dbReference type="PRINTS" id="PR00109">
    <property type="entry name" value="TYRKINASE"/>
</dbReference>
<evidence type="ECO:0000259" key="10">
    <source>
        <dbReference type="PROSITE" id="PS50001"/>
    </source>
</evidence>
<dbReference type="FunFam" id="3.30.200.20:FF:000518">
    <property type="entry name" value="Tyrosine-protein kinase"/>
    <property type="match status" value="1"/>
</dbReference>
<dbReference type="PROSITE" id="PS50001">
    <property type="entry name" value="SH2"/>
    <property type="match status" value="1"/>
</dbReference>